<evidence type="ECO:0000313" key="3">
    <source>
        <dbReference type="Proteomes" id="UP000186684"/>
    </source>
</evidence>
<dbReference type="Proteomes" id="UP000186684">
    <property type="component" value="Unassembled WGS sequence"/>
</dbReference>
<name>A0A1N7KZS8_9RHOB</name>
<dbReference type="InterPro" id="IPR014914">
    <property type="entry name" value="RES_dom"/>
</dbReference>
<reference evidence="3" key="1">
    <citation type="submission" date="2017-01" db="EMBL/GenBank/DDBJ databases">
        <authorList>
            <person name="Varghese N."/>
            <person name="Submissions S."/>
        </authorList>
    </citation>
    <scope>NUCLEOTIDE SEQUENCE [LARGE SCALE GENOMIC DNA]</scope>
    <source>
        <strain evidence="3">DSM 29430</strain>
    </source>
</reference>
<feature type="domain" description="RES" evidence="1">
    <location>
        <begin position="15"/>
        <end position="138"/>
    </location>
</feature>
<dbReference type="OrthoDB" id="648213at2"/>
<evidence type="ECO:0000259" key="1">
    <source>
        <dbReference type="Pfam" id="PF08808"/>
    </source>
</evidence>
<dbReference type="STRING" id="633194.SAMN05421759_102226"/>
<organism evidence="2 3">
    <name type="scientific">Roseivivax lentus</name>
    <dbReference type="NCBI Taxonomy" id="633194"/>
    <lineage>
        <taxon>Bacteria</taxon>
        <taxon>Pseudomonadati</taxon>
        <taxon>Pseudomonadota</taxon>
        <taxon>Alphaproteobacteria</taxon>
        <taxon>Rhodobacterales</taxon>
        <taxon>Roseobacteraceae</taxon>
        <taxon>Roseivivax</taxon>
    </lineage>
</organism>
<dbReference type="EMBL" id="FTOQ01000002">
    <property type="protein sequence ID" value="SIS67071.1"/>
    <property type="molecule type" value="Genomic_DNA"/>
</dbReference>
<keyword evidence="3" id="KW-1185">Reference proteome</keyword>
<gene>
    <name evidence="2" type="ORF">SAMN05421759_102226</name>
</gene>
<accession>A0A1N7KZS8</accession>
<protein>
    <submittedName>
        <fullName evidence="2">RES domain-containing protein</fullName>
    </submittedName>
</protein>
<dbReference type="RefSeq" id="WP_076445547.1">
    <property type="nucleotide sequence ID" value="NZ_FTOQ01000002.1"/>
</dbReference>
<proteinExistence type="predicted"/>
<evidence type="ECO:0000313" key="2">
    <source>
        <dbReference type="EMBL" id="SIS67071.1"/>
    </source>
</evidence>
<dbReference type="Pfam" id="PF08808">
    <property type="entry name" value="RES"/>
    <property type="match status" value="1"/>
</dbReference>
<dbReference type="AlphaFoldDB" id="A0A1N7KZS8"/>
<sequence length="153" mass="17364">MVPRSTARRSDPLRLFRILFADRAEAALEAVQAPEGRFHHDGQPALYAGLSPEAARASITRYRRPDDPPRVLVELLWSGPSLPEITDRVTRHRWDHDRMTGRVPPTWTLADRLRAEGHAGFLYPPRLRPDLRNAVLFSWRGVLQPGAVHPCPV</sequence>